<keyword evidence="7 19" id="KW-1133">Transmembrane helix</keyword>
<comment type="similarity">
    <text evidence="14">Belongs to the nematode receptor-like protein str family.</text>
</comment>
<evidence type="ECO:0000256" key="7">
    <source>
        <dbReference type="ARBA" id="ARBA00022989"/>
    </source>
</evidence>
<keyword evidence="4" id="KW-0716">Sensory transduction</keyword>
<dbReference type="GO" id="GO:0038022">
    <property type="term" value="F:G protein-coupled olfactory receptor activity"/>
    <property type="evidence" value="ECO:0007669"/>
    <property type="project" value="TreeGrafter"/>
</dbReference>
<evidence type="ECO:0000256" key="6">
    <source>
        <dbReference type="ARBA" id="ARBA00022725"/>
    </source>
</evidence>
<keyword evidence="9 19" id="KW-0472">Membrane</keyword>
<keyword evidence="10" id="KW-0675">Receptor</keyword>
<comment type="subcellular location">
    <subcellularLocation>
        <location evidence="1">Cell projection</location>
        <location evidence="1">Cilium membrane</location>
        <topology evidence="1">Multi-pass membrane protein</topology>
    </subcellularLocation>
</comment>
<dbReference type="GO" id="GO:0060170">
    <property type="term" value="C:ciliary membrane"/>
    <property type="evidence" value="ECO:0007669"/>
    <property type="project" value="UniProtKB-SubCell"/>
</dbReference>
<evidence type="ECO:0000256" key="16">
    <source>
        <dbReference type="ARBA" id="ARBA00067967"/>
    </source>
</evidence>
<sequence length="311" mass="36061">MFLIIRKSPKQLGSYKYLMIYMSCFESIYSIIDFIVSPIMFSYESIMVVMIYKNNSIFFSDWVLLILNGVYCAFFGASMGMFGIQFIYRYFVSTGSKHLKTFNGFRIFFWILIPIFVGSIWGSICYFILSPSDEINQRINNQLMLTFGWEIQEITYVGAYFYQLQPDGSYKIGWNSVIGVTIAWIIILSSLCVIFYFGIKCYLNLRQVMRIKQQQNNSSRNFKNLQSQLFNALVTQTTIPVILMHFPLSTVILFTFLDKDLGTLSGVSSITIALFPALDPLPSMFIIQNYRKFIFGFFKITKVKSIKIPLN</sequence>
<evidence type="ECO:0000256" key="14">
    <source>
        <dbReference type="ARBA" id="ARBA00061678"/>
    </source>
</evidence>
<evidence type="ECO:0000256" key="4">
    <source>
        <dbReference type="ARBA" id="ARBA00022606"/>
    </source>
</evidence>
<protein>
    <recommendedName>
        <fullName evidence="16">Serpentine receptor class r-10</fullName>
    </recommendedName>
    <alternativeName>
        <fullName evidence="17">Odorant response abnormal protein 10</fullName>
    </alternativeName>
    <alternativeName>
        <fullName evidence="18">Olfactory receptor 10</fullName>
    </alternativeName>
</protein>
<dbReference type="InterPro" id="IPR019428">
    <property type="entry name" value="7TM_GPCR_serpentine_rcpt_Str"/>
</dbReference>
<feature type="transmembrane region" description="Helical" evidence="19">
    <location>
        <begin position="107"/>
        <end position="129"/>
    </location>
</feature>
<name>A0A9P1N4R3_9PELO</name>
<dbReference type="FunFam" id="1.20.1070.10:FF:000128">
    <property type="entry name" value="Seven TM Receptor"/>
    <property type="match status" value="1"/>
</dbReference>
<organism evidence="20 21">
    <name type="scientific">Caenorhabditis angaria</name>
    <dbReference type="NCBI Taxonomy" id="860376"/>
    <lineage>
        <taxon>Eukaryota</taxon>
        <taxon>Metazoa</taxon>
        <taxon>Ecdysozoa</taxon>
        <taxon>Nematoda</taxon>
        <taxon>Chromadorea</taxon>
        <taxon>Rhabditida</taxon>
        <taxon>Rhabditina</taxon>
        <taxon>Rhabditomorpha</taxon>
        <taxon>Rhabditoidea</taxon>
        <taxon>Rhabditidae</taxon>
        <taxon>Peloderinae</taxon>
        <taxon>Caenorhabditis</taxon>
    </lineage>
</organism>
<evidence type="ECO:0000256" key="1">
    <source>
        <dbReference type="ARBA" id="ARBA00004272"/>
    </source>
</evidence>
<evidence type="ECO:0000256" key="5">
    <source>
        <dbReference type="ARBA" id="ARBA00022692"/>
    </source>
</evidence>
<evidence type="ECO:0000256" key="10">
    <source>
        <dbReference type="ARBA" id="ARBA00023170"/>
    </source>
</evidence>
<keyword evidence="11" id="KW-0325">Glycoprotein</keyword>
<evidence type="ECO:0000256" key="18">
    <source>
        <dbReference type="ARBA" id="ARBA00082489"/>
    </source>
</evidence>
<evidence type="ECO:0000313" key="20">
    <source>
        <dbReference type="EMBL" id="CAI5447792.1"/>
    </source>
</evidence>
<comment type="subunit">
    <text evidence="15">Interacts with odr-4.</text>
</comment>
<reference evidence="20" key="1">
    <citation type="submission" date="2022-11" db="EMBL/GenBank/DDBJ databases">
        <authorList>
            <person name="Kikuchi T."/>
        </authorList>
    </citation>
    <scope>NUCLEOTIDE SEQUENCE</scope>
    <source>
        <strain evidence="20">PS1010</strain>
    </source>
</reference>
<keyword evidence="6" id="KW-0552">Olfaction</keyword>
<dbReference type="Proteomes" id="UP001152747">
    <property type="component" value="Unassembled WGS sequence"/>
</dbReference>
<feature type="transmembrane region" description="Helical" evidence="19">
    <location>
        <begin position="20"/>
        <end position="41"/>
    </location>
</feature>
<evidence type="ECO:0000256" key="13">
    <source>
        <dbReference type="ARBA" id="ARBA00054965"/>
    </source>
</evidence>
<gene>
    <name evidence="20" type="ORF">CAMP_LOCUS10429</name>
</gene>
<dbReference type="EMBL" id="CANHGI010000004">
    <property type="protein sequence ID" value="CAI5447792.1"/>
    <property type="molecule type" value="Genomic_DNA"/>
</dbReference>
<dbReference type="SUPFAM" id="SSF81321">
    <property type="entry name" value="Family A G protein-coupled receptor-like"/>
    <property type="match status" value="1"/>
</dbReference>
<dbReference type="Pfam" id="PF10326">
    <property type="entry name" value="7TM_GPCR_Str"/>
    <property type="match status" value="1"/>
</dbReference>
<evidence type="ECO:0000256" key="2">
    <source>
        <dbReference type="ARBA" id="ARBA00022475"/>
    </source>
</evidence>
<evidence type="ECO:0000256" key="9">
    <source>
        <dbReference type="ARBA" id="ARBA00023136"/>
    </source>
</evidence>
<accession>A0A9P1N4R3</accession>
<feature type="transmembrane region" description="Helical" evidence="19">
    <location>
        <begin position="229"/>
        <end position="257"/>
    </location>
</feature>
<dbReference type="GO" id="GO:0006935">
    <property type="term" value="P:chemotaxis"/>
    <property type="evidence" value="ECO:0007669"/>
    <property type="project" value="UniProtKB-KW"/>
</dbReference>
<evidence type="ECO:0000313" key="21">
    <source>
        <dbReference type="Proteomes" id="UP001152747"/>
    </source>
</evidence>
<evidence type="ECO:0000256" key="12">
    <source>
        <dbReference type="ARBA" id="ARBA00023273"/>
    </source>
</evidence>
<evidence type="ECO:0000256" key="19">
    <source>
        <dbReference type="SAM" id="Phobius"/>
    </source>
</evidence>
<feature type="transmembrane region" description="Helical" evidence="19">
    <location>
        <begin position="182"/>
        <end position="203"/>
    </location>
</feature>
<dbReference type="AlphaFoldDB" id="A0A9P1N4R3"/>
<keyword evidence="12" id="KW-0966">Cell projection</keyword>
<evidence type="ECO:0000256" key="3">
    <source>
        <dbReference type="ARBA" id="ARBA00022500"/>
    </source>
</evidence>
<dbReference type="GO" id="GO:0042048">
    <property type="term" value="P:olfactory behavior"/>
    <property type="evidence" value="ECO:0007669"/>
    <property type="project" value="TreeGrafter"/>
</dbReference>
<evidence type="ECO:0000256" key="11">
    <source>
        <dbReference type="ARBA" id="ARBA00023180"/>
    </source>
</evidence>
<evidence type="ECO:0000256" key="17">
    <source>
        <dbReference type="ARBA" id="ARBA00078653"/>
    </source>
</evidence>
<keyword evidence="8" id="KW-0969">Cilium</keyword>
<feature type="transmembrane region" description="Helical" evidence="19">
    <location>
        <begin position="263"/>
        <end position="287"/>
    </location>
</feature>
<proteinExistence type="inferred from homology"/>
<keyword evidence="5 19" id="KW-0812">Transmembrane</keyword>
<keyword evidence="2" id="KW-1003">Cell membrane</keyword>
<dbReference type="OrthoDB" id="5798933at2759"/>
<dbReference type="PANTHER" id="PTHR22943">
    <property type="entry name" value="7-TRANSMEMBRANE DOMAIN RECEPTOR C.ELEGANS"/>
    <property type="match status" value="1"/>
</dbReference>
<evidence type="ECO:0000256" key="15">
    <source>
        <dbReference type="ARBA" id="ARBA00064300"/>
    </source>
</evidence>
<keyword evidence="21" id="KW-1185">Reference proteome</keyword>
<keyword evidence="3" id="KW-0145">Chemotaxis</keyword>
<feature type="transmembrane region" description="Helical" evidence="19">
    <location>
        <begin position="62"/>
        <end position="87"/>
    </location>
</feature>
<dbReference type="PANTHER" id="PTHR22943:SF52">
    <property type="entry name" value="SEVEN TM RECEPTOR"/>
    <property type="match status" value="1"/>
</dbReference>
<comment type="function">
    <text evidence="13">An odorant receptor which affects chemotaxis to the volatile odorant diacetyl. Specifies AWA neuronal cell fate via the odr-7 pathway.</text>
</comment>
<evidence type="ECO:0000256" key="8">
    <source>
        <dbReference type="ARBA" id="ARBA00023069"/>
    </source>
</evidence>
<comment type="caution">
    <text evidence="20">The sequence shown here is derived from an EMBL/GenBank/DDBJ whole genome shotgun (WGS) entry which is preliminary data.</text>
</comment>